<evidence type="ECO:0000313" key="1">
    <source>
        <dbReference type="EMBL" id="CAD2201242.1"/>
    </source>
</evidence>
<protein>
    <submittedName>
        <fullName evidence="1">Uncharacterized protein</fullName>
    </submittedName>
</protein>
<reference evidence="1 2" key="1">
    <citation type="submission" date="2020-08" db="EMBL/GenBank/DDBJ databases">
        <authorList>
            <person name="Koutsovoulos G."/>
            <person name="Danchin GJ E."/>
        </authorList>
    </citation>
    <scope>NUCLEOTIDE SEQUENCE [LARGE SCALE GENOMIC DNA]</scope>
</reference>
<comment type="caution">
    <text evidence="1">The sequence shown here is derived from an EMBL/GenBank/DDBJ whole genome shotgun (WGS) entry which is preliminary data.</text>
</comment>
<accession>A0A6V7XPN3</accession>
<organism evidence="1 2">
    <name type="scientific">Meloidogyne enterolobii</name>
    <name type="common">Root-knot nematode worm</name>
    <name type="synonym">Meloidogyne mayaguensis</name>
    <dbReference type="NCBI Taxonomy" id="390850"/>
    <lineage>
        <taxon>Eukaryota</taxon>
        <taxon>Metazoa</taxon>
        <taxon>Ecdysozoa</taxon>
        <taxon>Nematoda</taxon>
        <taxon>Chromadorea</taxon>
        <taxon>Rhabditida</taxon>
        <taxon>Tylenchina</taxon>
        <taxon>Tylenchomorpha</taxon>
        <taxon>Tylenchoidea</taxon>
        <taxon>Meloidogynidae</taxon>
        <taxon>Meloidogyninae</taxon>
        <taxon>Meloidogyne</taxon>
    </lineage>
</organism>
<proteinExistence type="predicted"/>
<evidence type="ECO:0000313" key="2">
    <source>
        <dbReference type="Proteomes" id="UP000580250"/>
    </source>
</evidence>
<gene>
    <name evidence="1" type="ORF">MENT_LOCUS54774</name>
</gene>
<dbReference type="AlphaFoldDB" id="A0A6V7XPN3"/>
<name>A0A6V7XPN3_MELEN</name>
<sequence>MELLLPDHLMCCFHLIGRGSKSKALKNFWPNYSFRSKLRIGRFICHSKELGELSRMTSKFFSGKNSEPRYRARNGQKSKEG</sequence>
<dbReference type="Proteomes" id="UP000580250">
    <property type="component" value="Unassembled WGS sequence"/>
</dbReference>
<dbReference type="EMBL" id="CAJEWN010001979">
    <property type="protein sequence ID" value="CAD2201242.1"/>
    <property type="molecule type" value="Genomic_DNA"/>
</dbReference>